<keyword evidence="2" id="KW-1185">Reference proteome</keyword>
<dbReference type="RefSeq" id="WP_116347822.1">
    <property type="nucleotide sequence ID" value="NZ_NFZW01000009.1"/>
</dbReference>
<dbReference type="EMBL" id="NFZW01000009">
    <property type="protein sequence ID" value="RFA36448.1"/>
    <property type="molecule type" value="Genomic_DNA"/>
</dbReference>
<name>A0A3E0WUE0_9GAMM</name>
<protein>
    <recommendedName>
        <fullName evidence="3">Type VI secretion system baseplate subunit TssG</fullName>
    </recommendedName>
</protein>
<comment type="caution">
    <text evidence="1">The sequence shown here is derived from an EMBL/GenBank/DDBJ whole genome shotgun (WGS) entry which is preliminary data.</text>
</comment>
<sequence>MGTPTWPKLPALIEDLLADASQYEFFQALRVLETLWRDRGELGGALDKWLRVRPVPELVFPGADLRDCTLQDDGTLELRANVFGLYGVDAPMPHYFLDKTTGDEPGSATLRAFLDVFNHRLYVLLYKAWRLEHPLAERPDSVYRANLAAIGGRMADADVPSSAGLSGRRVRSAAGLRNLVRSLLPGLDVEVFDRVPQWVEMDNNVGLGQGIALGGESLLGDAMVVAGGRVRIEVGTLEAKDAKALLPQQKEGQRLLGAVSAYLDRSREFEIVLKVQAEAGSGRRLGEEGLRLGWSTWLGDGSAYTYDIRLSGDQAGNNQNGAAASETLANAA</sequence>
<evidence type="ECO:0008006" key="3">
    <source>
        <dbReference type="Google" id="ProtNLM"/>
    </source>
</evidence>
<dbReference type="NCBIfam" id="TIGR03347">
    <property type="entry name" value="VI_chp_1"/>
    <property type="match status" value="1"/>
</dbReference>
<gene>
    <name evidence="1" type="ORF">CAL65_10740</name>
</gene>
<dbReference type="Pfam" id="PF06996">
    <property type="entry name" value="T6SS_TssG"/>
    <property type="match status" value="1"/>
</dbReference>
<dbReference type="PANTHER" id="PTHR35564:SF3">
    <property type="entry name" value="TYPE VI SECRETION SYSTEM BASEPLATE SUBUNIT TSSG"/>
    <property type="match status" value="1"/>
</dbReference>
<organism evidence="1 2">
    <name type="scientific">Alkalilimnicola ehrlichii</name>
    <dbReference type="NCBI Taxonomy" id="351052"/>
    <lineage>
        <taxon>Bacteria</taxon>
        <taxon>Pseudomonadati</taxon>
        <taxon>Pseudomonadota</taxon>
        <taxon>Gammaproteobacteria</taxon>
        <taxon>Chromatiales</taxon>
        <taxon>Ectothiorhodospiraceae</taxon>
        <taxon>Alkalilimnicola</taxon>
    </lineage>
</organism>
<reference evidence="2" key="1">
    <citation type="submission" date="2017-05" db="EMBL/GenBank/DDBJ databases">
        <authorList>
            <person name="Sharma S."/>
            <person name="Sidhu C."/>
            <person name="Pinnaka A.K."/>
        </authorList>
    </citation>
    <scope>NUCLEOTIDE SEQUENCE [LARGE SCALE GENOMIC DNA]</scope>
    <source>
        <strain evidence="2">AK93</strain>
    </source>
</reference>
<dbReference type="InterPro" id="IPR010732">
    <property type="entry name" value="T6SS_TssG-like"/>
</dbReference>
<proteinExistence type="predicted"/>
<dbReference type="PANTHER" id="PTHR35564">
    <property type="match status" value="1"/>
</dbReference>
<dbReference type="Proteomes" id="UP000256763">
    <property type="component" value="Unassembled WGS sequence"/>
</dbReference>
<evidence type="ECO:0000313" key="1">
    <source>
        <dbReference type="EMBL" id="RFA36448.1"/>
    </source>
</evidence>
<evidence type="ECO:0000313" key="2">
    <source>
        <dbReference type="Proteomes" id="UP000256763"/>
    </source>
</evidence>
<accession>A0A3E0WUE0</accession>
<dbReference type="AlphaFoldDB" id="A0A3E0WUE0"/>